<dbReference type="PROSITE" id="PS51384">
    <property type="entry name" value="FAD_FR"/>
    <property type="match status" value="1"/>
</dbReference>
<reference evidence="3 4" key="1">
    <citation type="submission" date="2020-11" db="EMBL/GenBank/DDBJ databases">
        <title>Description of Pontivivens ytuae sp. nov. isolated from deep sea sediment of Mariana Trench.</title>
        <authorList>
            <person name="Wang Z."/>
            <person name="Sun Q.-L."/>
            <person name="Xu X.-D."/>
            <person name="Tang Y.-Z."/>
            <person name="Zhang J."/>
        </authorList>
    </citation>
    <scope>NUCLEOTIDE SEQUENCE [LARGE SCALE GENOMIC DNA]</scope>
    <source>
        <strain evidence="3 4">MT2928</strain>
    </source>
</reference>
<dbReference type="Proteomes" id="UP000594800">
    <property type="component" value="Chromosome"/>
</dbReference>
<dbReference type="InterPro" id="IPR039261">
    <property type="entry name" value="FNR_nucleotide-bd"/>
</dbReference>
<dbReference type="Pfam" id="PF04954">
    <property type="entry name" value="SIP"/>
    <property type="match status" value="1"/>
</dbReference>
<dbReference type="InterPro" id="IPR017927">
    <property type="entry name" value="FAD-bd_FR_type"/>
</dbReference>
<keyword evidence="4" id="KW-1185">Reference proteome</keyword>
<dbReference type="CDD" id="cd06193">
    <property type="entry name" value="siderophore_interacting"/>
    <property type="match status" value="1"/>
</dbReference>
<organism evidence="3 4">
    <name type="scientific">Pontivivens ytuae</name>
    <dbReference type="NCBI Taxonomy" id="2789856"/>
    <lineage>
        <taxon>Bacteria</taxon>
        <taxon>Pseudomonadati</taxon>
        <taxon>Pseudomonadota</taxon>
        <taxon>Alphaproteobacteria</taxon>
        <taxon>Rhodobacterales</taxon>
        <taxon>Paracoccaceae</taxon>
        <taxon>Pontivivens</taxon>
    </lineage>
</organism>
<dbReference type="InterPro" id="IPR013113">
    <property type="entry name" value="SIP_FAD-bd"/>
</dbReference>
<dbReference type="KEGG" id="poz:I0K15_07695"/>
<evidence type="ECO:0000313" key="4">
    <source>
        <dbReference type="Proteomes" id="UP000594800"/>
    </source>
</evidence>
<feature type="domain" description="FAD-binding FR-type" evidence="2">
    <location>
        <begin position="2"/>
        <end position="121"/>
    </location>
</feature>
<accession>A0A7S9LVR6</accession>
<dbReference type="InterPro" id="IPR039374">
    <property type="entry name" value="SIP_fam"/>
</dbReference>
<name>A0A7S9LVR6_9RHOB</name>
<proteinExistence type="inferred from homology"/>
<dbReference type="AlphaFoldDB" id="A0A7S9LVR6"/>
<dbReference type="Pfam" id="PF08021">
    <property type="entry name" value="FAD_binding_9"/>
    <property type="match status" value="1"/>
</dbReference>
<protein>
    <submittedName>
        <fullName evidence="3">Siderophore-interacting protein</fullName>
    </submittedName>
</protein>
<dbReference type="SUPFAM" id="SSF63380">
    <property type="entry name" value="Riboflavin synthase domain-like"/>
    <property type="match status" value="1"/>
</dbReference>
<evidence type="ECO:0000313" key="3">
    <source>
        <dbReference type="EMBL" id="QPH55605.1"/>
    </source>
</evidence>
<evidence type="ECO:0000259" key="2">
    <source>
        <dbReference type="PROSITE" id="PS51384"/>
    </source>
</evidence>
<dbReference type="InterPro" id="IPR007037">
    <property type="entry name" value="SIP_rossman_dom"/>
</dbReference>
<comment type="similarity">
    <text evidence="1">Belongs to the SIP oxidoreductase family.</text>
</comment>
<sequence>MTPFRIVTVHGIRDMGPWMRRVTFGGPDLVDFPTGFEGGHCKLFFPRGGESAAALTDAVEADINARPRRTYTIRYHNRNAATIDMDFALHGSAGVAGAWAASAQRGDLLGLRGPGRRKLTDMTAPFYVLCADDTGLPALAATAEALPRATEGVALVSGSAIDDYPPIELPPRMTLHRTGRAADGFVQWLRRSPPPAGTIALVLSEAIEMRLTRRWLMDELGLPKQALLTSGYWKRGLTEDELPYAKQSPKWFGDPTETAA</sequence>
<dbReference type="PANTHER" id="PTHR30157">
    <property type="entry name" value="FERRIC REDUCTASE, NADPH-DEPENDENT"/>
    <property type="match status" value="1"/>
</dbReference>
<dbReference type="GO" id="GO:0016491">
    <property type="term" value="F:oxidoreductase activity"/>
    <property type="evidence" value="ECO:0007669"/>
    <property type="project" value="InterPro"/>
</dbReference>
<dbReference type="RefSeq" id="WP_196104867.1">
    <property type="nucleotide sequence ID" value="NZ_CP064942.1"/>
</dbReference>
<dbReference type="PANTHER" id="PTHR30157:SF0">
    <property type="entry name" value="NADPH-DEPENDENT FERRIC-CHELATE REDUCTASE"/>
    <property type="match status" value="1"/>
</dbReference>
<dbReference type="Gene3D" id="3.40.50.80">
    <property type="entry name" value="Nucleotide-binding domain of ferredoxin-NADP reductase (FNR) module"/>
    <property type="match status" value="1"/>
</dbReference>
<dbReference type="InterPro" id="IPR017938">
    <property type="entry name" value="Riboflavin_synthase-like_b-brl"/>
</dbReference>
<dbReference type="Gene3D" id="2.40.30.10">
    <property type="entry name" value="Translation factors"/>
    <property type="match status" value="1"/>
</dbReference>
<gene>
    <name evidence="3" type="ORF">I0K15_07695</name>
</gene>
<dbReference type="EMBL" id="CP064942">
    <property type="protein sequence ID" value="QPH55605.1"/>
    <property type="molecule type" value="Genomic_DNA"/>
</dbReference>
<evidence type="ECO:0000256" key="1">
    <source>
        <dbReference type="ARBA" id="ARBA00035644"/>
    </source>
</evidence>